<keyword evidence="1" id="KW-0472">Membrane</keyword>
<gene>
    <name evidence="2" type="ORF">CPT_Paso_048</name>
</gene>
<sequence>MKEHAESLVSYVLGIGFLLYSSVLTHANEIMTLGGLLLLGARLYVDGGKAIRTYKRNKRLDRKIQLPPA</sequence>
<evidence type="ECO:0000313" key="2">
    <source>
        <dbReference type="EMBL" id="QOE32165.1"/>
    </source>
</evidence>
<evidence type="ECO:0000313" key="3">
    <source>
        <dbReference type="Proteomes" id="UP000516513"/>
    </source>
</evidence>
<keyword evidence="1" id="KW-0812">Transmembrane</keyword>
<feature type="transmembrane region" description="Helical" evidence="1">
    <location>
        <begin position="7"/>
        <end position="24"/>
    </location>
</feature>
<dbReference type="EMBL" id="MT708546">
    <property type="protein sequence ID" value="QOE32165.1"/>
    <property type="molecule type" value="Genomic_DNA"/>
</dbReference>
<organism evidence="2 3">
    <name type="scientific">Rhizobium phage Paso</name>
    <dbReference type="NCBI Taxonomy" id="2767574"/>
    <lineage>
        <taxon>Viruses</taxon>
        <taxon>Duplodnaviria</taxon>
        <taxon>Heunggongvirae</taxon>
        <taxon>Uroviricota</taxon>
        <taxon>Caudoviricetes</taxon>
        <taxon>Autographivirales</taxon>
        <taxon>Dunnvirinae</taxon>
        <taxon>Pasovirus</taxon>
        <taxon>Pasovirus paso</taxon>
    </lineage>
</organism>
<evidence type="ECO:0000256" key="1">
    <source>
        <dbReference type="SAM" id="Phobius"/>
    </source>
</evidence>
<keyword evidence="1" id="KW-1133">Transmembrane helix</keyword>
<proteinExistence type="predicted"/>
<feature type="transmembrane region" description="Helical" evidence="1">
    <location>
        <begin position="30"/>
        <end position="45"/>
    </location>
</feature>
<reference evidence="2 3" key="1">
    <citation type="submission" date="2020-07" db="EMBL/GenBank/DDBJ databases">
        <title>Complete genome sequence of Rhizobium japonicum phage Paso.</title>
        <authorList>
            <person name="McBee D.B."/>
            <person name="Ravindran A."/>
            <person name="Newkirk H."/>
            <person name="Gonzalez C."/>
            <person name="Young R."/>
            <person name="Liu M."/>
        </authorList>
    </citation>
    <scope>NUCLEOTIDE SEQUENCE [LARGE SCALE GENOMIC DNA]</scope>
</reference>
<keyword evidence="3" id="KW-1185">Reference proteome</keyword>
<accession>A0A7L8G4S4</accession>
<dbReference type="Proteomes" id="UP000516513">
    <property type="component" value="Segment"/>
</dbReference>
<name>A0A7L8G4S4_9CAUD</name>
<protein>
    <submittedName>
        <fullName evidence="2">Putative membrane protein</fullName>
    </submittedName>
</protein>